<gene>
    <name evidence="1" type="ORF">B879_02384</name>
</gene>
<keyword evidence="2" id="KW-1185">Reference proteome</keyword>
<dbReference type="Proteomes" id="UP000004478">
    <property type="component" value="Unassembled WGS sequence"/>
</dbReference>
<proteinExistence type="predicted"/>
<comment type="caution">
    <text evidence="1">The sequence shown here is derived from an EMBL/GenBank/DDBJ whole genome shotgun (WGS) entry which is preliminary data.</text>
</comment>
<protein>
    <submittedName>
        <fullName evidence="1">Uncharacterized protein</fullName>
    </submittedName>
</protein>
<sequence>MSKIHMSYDGTEGEILKIKINLLNIFSSVDV</sequence>
<evidence type="ECO:0000313" key="1">
    <source>
        <dbReference type="EMBL" id="EKB48970.1"/>
    </source>
</evidence>
<reference evidence="1 2" key="1">
    <citation type="journal article" date="2012" name="J. Bacteriol.">
        <title>Draft Genome Sequence of Cecembia lonarensis Strain LW9T, Isolated from Lonar Lake, a Haloalkaline Lake in India.</title>
        <authorList>
            <person name="Shivaji S."/>
            <person name="Ara S."/>
            <person name="Singh A."/>
            <person name="Pinnaka A.K."/>
        </authorList>
    </citation>
    <scope>NUCLEOTIDE SEQUENCE [LARGE SCALE GENOMIC DNA]</scope>
    <source>
        <strain evidence="1 2">LW9</strain>
    </source>
</reference>
<dbReference type="AlphaFoldDB" id="K1KXV9"/>
<name>K1KXV9_CECL9</name>
<accession>K1KXV9</accession>
<organism evidence="1 2">
    <name type="scientific">Cecembia lonarensis (strain CCUG 58316 / KCTC 22772 / LW9)</name>
    <dbReference type="NCBI Taxonomy" id="1225176"/>
    <lineage>
        <taxon>Bacteria</taxon>
        <taxon>Pseudomonadati</taxon>
        <taxon>Bacteroidota</taxon>
        <taxon>Cytophagia</taxon>
        <taxon>Cytophagales</taxon>
        <taxon>Cyclobacteriaceae</taxon>
        <taxon>Cecembia</taxon>
    </lineage>
</organism>
<evidence type="ECO:0000313" key="2">
    <source>
        <dbReference type="Proteomes" id="UP000004478"/>
    </source>
</evidence>
<dbReference type="EMBL" id="AMGM01000036">
    <property type="protein sequence ID" value="EKB48970.1"/>
    <property type="molecule type" value="Genomic_DNA"/>
</dbReference>